<reference evidence="2 3" key="1">
    <citation type="submission" date="2018-02" db="EMBL/GenBank/DDBJ databases">
        <title>Comparative analysis of genomes of three Brevibacillus laterosporus strains producers of potent antimicrobials isolated from silage.</title>
        <authorList>
            <person name="Kojic M."/>
            <person name="Miljkovic M."/>
            <person name="Studholme D."/>
            <person name="Filipic B."/>
        </authorList>
    </citation>
    <scope>NUCLEOTIDE SEQUENCE [LARGE SCALE GENOMIC DNA]</scope>
    <source>
        <strain evidence="2 3">BGSP11</strain>
    </source>
</reference>
<dbReference type="AlphaFoldDB" id="A0AAP8QE74"/>
<dbReference type="RefSeq" id="WP_104031625.1">
    <property type="nucleotide sequence ID" value="NZ_JARMDU010000037.1"/>
</dbReference>
<proteinExistence type="predicted"/>
<protein>
    <submittedName>
        <fullName evidence="2">Uncharacterized protein</fullName>
    </submittedName>
</protein>
<evidence type="ECO:0000313" key="3">
    <source>
        <dbReference type="Proteomes" id="UP000239759"/>
    </source>
</evidence>
<accession>A0AAP8QE74</accession>
<evidence type="ECO:0000256" key="1">
    <source>
        <dbReference type="SAM" id="SignalP"/>
    </source>
</evidence>
<sequence>MKMKKFFNVLAICTLSLSLLIIPTVQPAHAYETDRPEEIYNEDGTIIQALQAEEIEAVLADGIEFKGQAGQEPSEFRHKFDDGSAFVVTSSLVEMPSEERGIQAYESRKEKKMKARTSYSVENWSGDKLWEYILYQDFKTNGMDITWFAKAPYSDFEKTNFLVSWSIESEGNMYTDYAEEGDGITAYTNPKLTWTFGRIVDIQRITLLGELTVEGNGYYHGKWKKIQ</sequence>
<dbReference type="EMBL" id="PRKQ01000009">
    <property type="protein sequence ID" value="PPB05763.1"/>
    <property type="molecule type" value="Genomic_DNA"/>
</dbReference>
<comment type="caution">
    <text evidence="2">The sequence shown here is derived from an EMBL/GenBank/DDBJ whole genome shotgun (WGS) entry which is preliminary data.</text>
</comment>
<name>A0AAP8QE74_BRELA</name>
<gene>
    <name evidence="2" type="ORF">C4A77_09495</name>
</gene>
<feature type="signal peptide" evidence="1">
    <location>
        <begin position="1"/>
        <end position="30"/>
    </location>
</feature>
<keyword evidence="1" id="KW-0732">Signal</keyword>
<dbReference type="Proteomes" id="UP000239759">
    <property type="component" value="Unassembled WGS sequence"/>
</dbReference>
<evidence type="ECO:0000313" key="2">
    <source>
        <dbReference type="EMBL" id="PPB05763.1"/>
    </source>
</evidence>
<organism evidence="2 3">
    <name type="scientific">Brevibacillus laterosporus</name>
    <name type="common">Bacillus laterosporus</name>
    <dbReference type="NCBI Taxonomy" id="1465"/>
    <lineage>
        <taxon>Bacteria</taxon>
        <taxon>Bacillati</taxon>
        <taxon>Bacillota</taxon>
        <taxon>Bacilli</taxon>
        <taxon>Bacillales</taxon>
        <taxon>Paenibacillaceae</taxon>
        <taxon>Brevibacillus</taxon>
    </lineage>
</organism>
<feature type="chain" id="PRO_5043054100" evidence="1">
    <location>
        <begin position="31"/>
        <end position="227"/>
    </location>
</feature>